<accession>A0A6P8I7M9</accession>
<dbReference type="InParanoid" id="A0A6P8I7M9"/>
<dbReference type="PANTHER" id="PTHR24243:SF208">
    <property type="entry name" value="PYROKININ-1 RECEPTOR"/>
    <property type="match status" value="1"/>
</dbReference>
<evidence type="ECO:0000313" key="11">
    <source>
        <dbReference type="Proteomes" id="UP000515163"/>
    </source>
</evidence>
<dbReference type="KEGG" id="aten:116299496"/>
<dbReference type="Gene3D" id="1.20.1070.10">
    <property type="entry name" value="Rhodopsin 7-helix transmembrane proteins"/>
    <property type="match status" value="1"/>
</dbReference>
<evidence type="ECO:0000256" key="4">
    <source>
        <dbReference type="ARBA" id="ARBA00023040"/>
    </source>
</evidence>
<feature type="transmembrane region" description="Helical" evidence="9">
    <location>
        <begin position="304"/>
        <end position="329"/>
    </location>
</feature>
<feature type="transmembrane region" description="Helical" evidence="9">
    <location>
        <begin position="82"/>
        <end position="103"/>
    </location>
</feature>
<comment type="subcellular location">
    <subcellularLocation>
        <location evidence="1">Membrane</location>
        <topology evidence="1">Multi-pass membrane protein</topology>
    </subcellularLocation>
</comment>
<evidence type="ECO:0000256" key="6">
    <source>
        <dbReference type="ARBA" id="ARBA00023170"/>
    </source>
</evidence>
<evidence type="ECO:0000256" key="3">
    <source>
        <dbReference type="ARBA" id="ARBA00022989"/>
    </source>
</evidence>
<feature type="transmembrane region" description="Helical" evidence="9">
    <location>
        <begin position="161"/>
        <end position="182"/>
    </location>
</feature>
<evidence type="ECO:0000256" key="7">
    <source>
        <dbReference type="ARBA" id="ARBA00023224"/>
    </source>
</evidence>
<reference evidence="12" key="1">
    <citation type="submission" date="2025-08" db="UniProtKB">
        <authorList>
            <consortium name="RefSeq"/>
        </authorList>
    </citation>
    <scope>IDENTIFICATION</scope>
    <source>
        <tissue evidence="12">Tentacle</tissue>
    </source>
</reference>
<sequence length="374" mass="41815">MAYLSKSETTENSLTKNSNRGRTFHHGRSVLVLVDFWQAAPTVFIAITCLYILLIITGIVLNTLVCYVMIKSKRYLKNISCFFITHMAAVDLFCRVVLIPVVVYMSLPTKAVQSPIPCKISTFVSNSCAGAIFGSLVVIAIDRYRNIVHPLRSLKKEKRPLFVVSLVWFYAIASSVMFLHTAQNVTLEKLPEGRNMKLVGNPTSCNISPDDYIGSISVTISAIMTFFVPLTILIITYTAIFVSLRRRCQRQLIHNAVAKAKGKAARMLVLVVVGFVLCFGPSVVVQLLRSYEVFAGENNQRPTMVIVVLVTDTLEFCSSLFNPLIYTFFSEDFRKDLLNICNAAKIRRKMHFCNRKVCDPRASPRATGSTPVTS</sequence>
<dbReference type="OrthoDB" id="5987635at2759"/>
<name>A0A6P8I7M9_ACTTE</name>
<evidence type="ECO:0000256" key="5">
    <source>
        <dbReference type="ARBA" id="ARBA00023136"/>
    </source>
</evidence>
<keyword evidence="5 9" id="KW-0472">Membrane</keyword>
<dbReference type="PRINTS" id="PR00237">
    <property type="entry name" value="GPCRRHODOPSN"/>
</dbReference>
<evidence type="ECO:0000313" key="12">
    <source>
        <dbReference type="RefSeq" id="XP_031564018.1"/>
    </source>
</evidence>
<dbReference type="PROSITE" id="PS50262">
    <property type="entry name" value="G_PROTEIN_RECEP_F1_2"/>
    <property type="match status" value="1"/>
</dbReference>
<keyword evidence="2 9" id="KW-0812">Transmembrane</keyword>
<evidence type="ECO:0000256" key="8">
    <source>
        <dbReference type="SAM" id="MobiDB-lite"/>
    </source>
</evidence>
<dbReference type="GeneID" id="116299496"/>
<protein>
    <submittedName>
        <fullName evidence="12">Neuropeptide FF receptor 2-like</fullName>
    </submittedName>
</protein>
<dbReference type="SUPFAM" id="SSF81321">
    <property type="entry name" value="Family A G protein-coupled receptor-like"/>
    <property type="match status" value="1"/>
</dbReference>
<keyword evidence="11" id="KW-1185">Reference proteome</keyword>
<dbReference type="GO" id="GO:0016020">
    <property type="term" value="C:membrane"/>
    <property type="evidence" value="ECO:0007669"/>
    <property type="project" value="UniProtKB-SubCell"/>
</dbReference>
<keyword evidence="3 9" id="KW-1133">Transmembrane helix</keyword>
<gene>
    <name evidence="12" type="primary">LOC116299496</name>
</gene>
<dbReference type="PANTHER" id="PTHR24243">
    <property type="entry name" value="G-PROTEIN COUPLED RECEPTOR"/>
    <property type="match status" value="1"/>
</dbReference>
<feature type="region of interest" description="Disordered" evidence="8">
    <location>
        <begin position="1"/>
        <end position="20"/>
    </location>
</feature>
<feature type="domain" description="G-protein coupled receptors family 1 profile" evidence="10">
    <location>
        <begin position="61"/>
        <end position="326"/>
    </location>
</feature>
<feature type="transmembrane region" description="Helical" evidence="9">
    <location>
        <begin position="218"/>
        <end position="244"/>
    </location>
</feature>
<organism evidence="11 12">
    <name type="scientific">Actinia tenebrosa</name>
    <name type="common">Australian red waratah sea anemone</name>
    <dbReference type="NCBI Taxonomy" id="6105"/>
    <lineage>
        <taxon>Eukaryota</taxon>
        <taxon>Metazoa</taxon>
        <taxon>Cnidaria</taxon>
        <taxon>Anthozoa</taxon>
        <taxon>Hexacorallia</taxon>
        <taxon>Actiniaria</taxon>
        <taxon>Actiniidae</taxon>
        <taxon>Actinia</taxon>
    </lineage>
</organism>
<keyword evidence="7" id="KW-0807">Transducer</keyword>
<dbReference type="Pfam" id="PF00001">
    <property type="entry name" value="7tm_1"/>
    <property type="match status" value="1"/>
</dbReference>
<keyword evidence="6" id="KW-0675">Receptor</keyword>
<dbReference type="RefSeq" id="XP_031564018.1">
    <property type="nucleotide sequence ID" value="XM_031708158.1"/>
</dbReference>
<keyword evidence="4" id="KW-0297">G-protein coupled receptor</keyword>
<evidence type="ECO:0000256" key="2">
    <source>
        <dbReference type="ARBA" id="ARBA00022692"/>
    </source>
</evidence>
<dbReference type="CDD" id="cd00637">
    <property type="entry name" value="7tm_classA_rhodopsin-like"/>
    <property type="match status" value="1"/>
</dbReference>
<feature type="transmembrane region" description="Helical" evidence="9">
    <location>
        <begin position="43"/>
        <end position="70"/>
    </location>
</feature>
<dbReference type="InterPro" id="IPR017452">
    <property type="entry name" value="GPCR_Rhodpsn_7TM"/>
</dbReference>
<evidence type="ECO:0000259" key="10">
    <source>
        <dbReference type="PROSITE" id="PS50262"/>
    </source>
</evidence>
<evidence type="ECO:0000256" key="9">
    <source>
        <dbReference type="SAM" id="Phobius"/>
    </source>
</evidence>
<dbReference type="Proteomes" id="UP000515163">
    <property type="component" value="Unplaced"/>
</dbReference>
<feature type="transmembrane region" description="Helical" evidence="9">
    <location>
        <begin position="123"/>
        <end position="141"/>
    </location>
</feature>
<dbReference type="GO" id="GO:0004930">
    <property type="term" value="F:G protein-coupled receptor activity"/>
    <property type="evidence" value="ECO:0007669"/>
    <property type="project" value="UniProtKB-KW"/>
</dbReference>
<proteinExistence type="predicted"/>
<evidence type="ECO:0000256" key="1">
    <source>
        <dbReference type="ARBA" id="ARBA00004141"/>
    </source>
</evidence>
<dbReference type="InterPro" id="IPR000276">
    <property type="entry name" value="GPCR_Rhodpsn"/>
</dbReference>
<feature type="transmembrane region" description="Helical" evidence="9">
    <location>
        <begin position="265"/>
        <end position="284"/>
    </location>
</feature>
<dbReference type="AlphaFoldDB" id="A0A6P8I7M9"/>